<name>A0ABV3Z6R5_9PROT</name>
<dbReference type="InterPro" id="IPR029052">
    <property type="entry name" value="Metallo-depent_PP-like"/>
</dbReference>
<evidence type="ECO:0000259" key="2">
    <source>
        <dbReference type="SMART" id="SM00854"/>
    </source>
</evidence>
<evidence type="ECO:0000256" key="1">
    <source>
        <dbReference type="ARBA" id="ARBA00005662"/>
    </source>
</evidence>
<dbReference type="SUPFAM" id="SSF49464">
    <property type="entry name" value="Carboxypeptidase regulatory domain-like"/>
    <property type="match status" value="1"/>
</dbReference>
<dbReference type="InterPro" id="IPR008969">
    <property type="entry name" value="CarboxyPept-like_regulatory"/>
</dbReference>
<dbReference type="RefSeq" id="WP_369314491.1">
    <property type="nucleotide sequence ID" value="NZ_JBEHZE010000001.1"/>
</dbReference>
<dbReference type="Gene3D" id="3.60.21.10">
    <property type="match status" value="1"/>
</dbReference>
<dbReference type="Proteomes" id="UP001560685">
    <property type="component" value="Unassembled WGS sequence"/>
</dbReference>
<keyword evidence="4" id="KW-1185">Reference proteome</keyword>
<dbReference type="CDD" id="cd07381">
    <property type="entry name" value="MPP_CapA"/>
    <property type="match status" value="1"/>
</dbReference>
<dbReference type="PANTHER" id="PTHR33393">
    <property type="entry name" value="POLYGLUTAMINE SYNTHESIS ACCESSORY PROTEIN RV0574C-RELATED"/>
    <property type="match status" value="1"/>
</dbReference>
<dbReference type="Gene3D" id="2.60.40.1120">
    <property type="entry name" value="Carboxypeptidase-like, regulatory domain"/>
    <property type="match status" value="1"/>
</dbReference>
<protein>
    <submittedName>
        <fullName evidence="3">CapA family protein</fullName>
    </submittedName>
</protein>
<accession>A0ABV3Z6R5</accession>
<comment type="similarity">
    <text evidence="1">Belongs to the CapA family.</text>
</comment>
<dbReference type="SUPFAM" id="SSF56300">
    <property type="entry name" value="Metallo-dependent phosphatases"/>
    <property type="match status" value="1"/>
</dbReference>
<organism evidence="3 4">
    <name type="scientific">Hyphococcus lacteus</name>
    <dbReference type="NCBI Taxonomy" id="3143536"/>
    <lineage>
        <taxon>Bacteria</taxon>
        <taxon>Pseudomonadati</taxon>
        <taxon>Pseudomonadota</taxon>
        <taxon>Alphaproteobacteria</taxon>
        <taxon>Parvularculales</taxon>
        <taxon>Parvularculaceae</taxon>
        <taxon>Hyphococcus</taxon>
    </lineage>
</organism>
<feature type="domain" description="Capsule synthesis protein CapA" evidence="2">
    <location>
        <begin position="105"/>
        <end position="357"/>
    </location>
</feature>
<dbReference type="SMART" id="SM00854">
    <property type="entry name" value="PGA_cap"/>
    <property type="match status" value="1"/>
</dbReference>
<sequence>MAVAIGAMPAHAEDLTLRGRVTDEAGTPISALINVEGNNLETQASGEFSIPLTDTKTFTLNVSAPGHYAMVQSYSASEIATGMALDGAGNLPDIQLVAKKPDRVMLAFGGDTMMGRRYAKPFRGEPKLIDSDRVGQDTKGLLDIIAPYLGVADYTSVNLETSIFSAPPNDAAAKLVTFFSPPETLDALQSAGVDYVALGNNHTYDYLDSGLKKTLEHVRKSNLGYSGAGLNEKQALVPHKTKLAGSLYSFMSYVGWEGGNPTQSATENKGGAALGTTANILKDISNSKANGGHPIVQYHGGLEYADRPTLDMETKLKLALDAGAALAIGHHPHVFQGLELYNNRLIAWSLGNFLFDQYFYSPQASALLYVWLDGGEFHRAEVVPLYIKGYKPTPATDRMRRMINQRIMTLSAGKNLHLSPSGGHLFAKAKSVDAHSNSVQTLLSGDGRLHSLEGVPWFNRVTTIQADANCPAPSKVRLGQDLLSRGDFDAYDNFASDDRSWLDNDKRISLAQDDDHAGDKQLVVELGPDESATTGMRKFLRVYKNGSTMTLAADMSTDAPVRVTAKLQRRKSTQGLSDALSNGPTIVLGSTILTPDSENGLEFDFASPRVGTRSIRVLLELENQTDQSARVGLDNLSLIEWKTPYSQMDAVEALDVAGISHIQTYNRSACDLTVISQHTDK</sequence>
<dbReference type="PANTHER" id="PTHR33393:SF13">
    <property type="entry name" value="PGA BIOSYNTHESIS PROTEIN CAPA"/>
    <property type="match status" value="1"/>
</dbReference>
<dbReference type="InterPro" id="IPR052169">
    <property type="entry name" value="CW_Biosynth-Accessory"/>
</dbReference>
<dbReference type="InterPro" id="IPR019079">
    <property type="entry name" value="Capsule_synth_CapA"/>
</dbReference>
<gene>
    <name evidence="3" type="ORF">ABFZ84_13220</name>
</gene>
<proteinExistence type="inferred from homology"/>
<dbReference type="EMBL" id="JBEHZE010000001">
    <property type="protein sequence ID" value="MEX6634510.1"/>
    <property type="molecule type" value="Genomic_DNA"/>
</dbReference>
<comment type="caution">
    <text evidence="3">The sequence shown here is derived from an EMBL/GenBank/DDBJ whole genome shotgun (WGS) entry which is preliminary data.</text>
</comment>
<dbReference type="Pfam" id="PF09587">
    <property type="entry name" value="PGA_cap"/>
    <property type="match status" value="1"/>
</dbReference>
<evidence type="ECO:0000313" key="4">
    <source>
        <dbReference type="Proteomes" id="UP001560685"/>
    </source>
</evidence>
<reference evidence="3 4" key="1">
    <citation type="submission" date="2024-05" db="EMBL/GenBank/DDBJ databases">
        <title>Three bacterial strains, DH-69, EH-24, and ECK-19 isolated from coastal sediments.</title>
        <authorList>
            <person name="Ye Y.-Q."/>
            <person name="Du Z.-J."/>
        </authorList>
    </citation>
    <scope>NUCLEOTIDE SEQUENCE [LARGE SCALE GENOMIC DNA]</scope>
    <source>
        <strain evidence="3 4">ECK-19</strain>
    </source>
</reference>
<evidence type="ECO:0000313" key="3">
    <source>
        <dbReference type="EMBL" id="MEX6634510.1"/>
    </source>
</evidence>